<dbReference type="InterPro" id="IPR027417">
    <property type="entry name" value="P-loop_NTPase"/>
</dbReference>
<dbReference type="SUPFAM" id="SSF52540">
    <property type="entry name" value="P-loop containing nucleoside triphosphate hydrolases"/>
    <property type="match status" value="1"/>
</dbReference>
<evidence type="ECO:0000313" key="9">
    <source>
        <dbReference type="EMBL" id="SDF67402.1"/>
    </source>
</evidence>
<evidence type="ECO:0000256" key="5">
    <source>
        <dbReference type="ARBA" id="ARBA00023134"/>
    </source>
</evidence>
<keyword evidence="2" id="KW-0547">Nucleotide-binding</keyword>
<dbReference type="Pfam" id="PF14492">
    <property type="entry name" value="EFG_III"/>
    <property type="match status" value="1"/>
</dbReference>
<evidence type="ECO:0000259" key="8">
    <source>
        <dbReference type="SMART" id="SM00889"/>
    </source>
</evidence>
<dbReference type="GO" id="GO:0003746">
    <property type="term" value="F:translation elongation factor activity"/>
    <property type="evidence" value="ECO:0007669"/>
    <property type="project" value="UniProtKB-KW"/>
</dbReference>
<dbReference type="SUPFAM" id="SSF54980">
    <property type="entry name" value="EF-G C-terminal domain-like"/>
    <property type="match status" value="2"/>
</dbReference>
<keyword evidence="3 9" id="KW-0251">Elongation factor</keyword>
<feature type="domain" description="Translation elongation factor EFG/EF2" evidence="8">
    <location>
        <begin position="426"/>
        <end position="543"/>
    </location>
</feature>
<evidence type="ECO:0000256" key="1">
    <source>
        <dbReference type="ARBA" id="ARBA00017872"/>
    </source>
</evidence>
<dbReference type="GO" id="GO:0003924">
    <property type="term" value="F:GTPase activity"/>
    <property type="evidence" value="ECO:0007669"/>
    <property type="project" value="InterPro"/>
</dbReference>
<dbReference type="InterPro" id="IPR020568">
    <property type="entry name" value="Ribosomal_Su5_D2-typ_SF"/>
</dbReference>
<dbReference type="SMART" id="SM00838">
    <property type="entry name" value="EFG_C"/>
    <property type="match status" value="1"/>
</dbReference>
<dbReference type="OrthoDB" id="9802948at2"/>
<dbReference type="GO" id="GO:0005525">
    <property type="term" value="F:GTP binding"/>
    <property type="evidence" value="ECO:0007669"/>
    <property type="project" value="UniProtKB-KW"/>
</dbReference>
<keyword evidence="5" id="KW-0342">GTP-binding</keyword>
<dbReference type="RefSeq" id="WP_074645183.1">
    <property type="nucleotide sequence ID" value="NZ_FNBL01000006.1"/>
</dbReference>
<dbReference type="InterPro" id="IPR000795">
    <property type="entry name" value="T_Tr_GTP-bd_dom"/>
</dbReference>
<dbReference type="Proteomes" id="UP000182284">
    <property type="component" value="Unassembled WGS sequence"/>
</dbReference>
<dbReference type="EMBL" id="FNBL01000006">
    <property type="protein sequence ID" value="SDF67402.1"/>
    <property type="molecule type" value="Genomic_DNA"/>
</dbReference>
<dbReference type="Gene3D" id="3.40.50.300">
    <property type="entry name" value="P-loop containing nucleotide triphosphate hydrolases"/>
    <property type="match status" value="1"/>
</dbReference>
<evidence type="ECO:0000256" key="3">
    <source>
        <dbReference type="ARBA" id="ARBA00022768"/>
    </source>
</evidence>
<dbReference type="InterPro" id="IPR005517">
    <property type="entry name" value="Transl_elong_EFG/EF2_IV"/>
</dbReference>
<sequence>MKTVTILGPSQSGKSTLAKALAGLETGTSRSLSLFGEAAVTMFRYLDEDWAVLECPGGAEGLSLTGSALAGSDAAVLCVSADVDAAVLAAPYLRLLEAANLPTLIFVNKLDVAVDRISDVVAALQAYSAHGIVLREVPIRENGEITGVVDLISERAWAFHDGARSSLMELPKDMRAREQEARADLLEHLADFDDALLEELIEDQQVMSDEIYEVSTKVLQHHDLIPTFLGAAAKGSGLTRLMKSLRHEVPGIEALSDRLGLSPVAVGIFADQVKHLGKTVLIRAVGAEITAGAQVAGGSIGSLVDIDAKTPVSQLAPGALALTVKTDHLSLRAPIYGASGPMETPVWVMAHAPKHRSLISPVNDRDDARLSAALTKLAEIDPGLSVEQDSQSGKAILATQDQLHQRRVVAKLDEVFGVAITLEAIPPALFETITRRVETQHRHRKQSGGAGQFADVVIEIEPLPRGDGFVFAETVKGGAVPRNYMSAVEAGVCDALAEGPNGWPVVDIKVTLKDGKHHAVDSSDHAFRTAAKGAVREAMAEAKPIVLQPIHRISIHVPSPFSGGLVPLVTGLKGQVLGFEAEGDVAGWDVFSALLPAASEAELFQALGSASRGTAWYEAELDHYEEAHGAIATMAPTS</sequence>
<dbReference type="InterPro" id="IPR000640">
    <property type="entry name" value="EFG_V-like"/>
</dbReference>
<evidence type="ECO:0000256" key="4">
    <source>
        <dbReference type="ARBA" id="ARBA00022917"/>
    </source>
</evidence>
<dbReference type="GO" id="GO:0097216">
    <property type="term" value="F:guanosine tetraphosphate binding"/>
    <property type="evidence" value="ECO:0007669"/>
    <property type="project" value="UniProtKB-ARBA"/>
</dbReference>
<gene>
    <name evidence="9" type="ORF">SAMN04488117_106110</name>
</gene>
<dbReference type="SUPFAM" id="SSF54211">
    <property type="entry name" value="Ribosomal protein S5 domain 2-like"/>
    <property type="match status" value="1"/>
</dbReference>
<proteinExistence type="predicted"/>
<dbReference type="GO" id="GO:0032790">
    <property type="term" value="P:ribosome disassembly"/>
    <property type="evidence" value="ECO:0007669"/>
    <property type="project" value="TreeGrafter"/>
</dbReference>
<dbReference type="InterPro" id="IPR035649">
    <property type="entry name" value="EFG_V"/>
</dbReference>
<feature type="domain" description="Elongation factor EFG" evidence="7">
    <location>
        <begin position="545"/>
        <end position="635"/>
    </location>
</feature>
<dbReference type="Pfam" id="PF00009">
    <property type="entry name" value="GTP_EFTU"/>
    <property type="match status" value="1"/>
</dbReference>
<dbReference type="AlphaFoldDB" id="A0A1G7N0B0"/>
<dbReference type="Pfam" id="PF03764">
    <property type="entry name" value="EFG_IV"/>
    <property type="match status" value="1"/>
</dbReference>
<dbReference type="InterPro" id="IPR047872">
    <property type="entry name" value="EFG_IV"/>
</dbReference>
<evidence type="ECO:0000256" key="6">
    <source>
        <dbReference type="ARBA" id="ARBA00024731"/>
    </source>
</evidence>
<evidence type="ECO:0000256" key="2">
    <source>
        <dbReference type="ARBA" id="ARBA00022741"/>
    </source>
</evidence>
<dbReference type="Gene3D" id="3.30.230.10">
    <property type="match status" value="1"/>
</dbReference>
<comment type="function">
    <text evidence="6">Catalyzes the GTP-dependent ribosomal translocation step during translation elongation. During this step, the ribosome changes from the pre-translocational (PRE) to the post-translocational (POST) state as the newly formed A-site-bound peptidyl-tRNA and P-site-bound deacylated tRNA move to the P and E sites, respectively. Catalyzes the coordinated movement of the two tRNA molecules, the mRNA and conformational changes in the ribosome.</text>
</comment>
<dbReference type="NCBIfam" id="NF009379">
    <property type="entry name" value="PRK12740.1-3"/>
    <property type="match status" value="1"/>
</dbReference>
<name>A0A1G7N0B0_9RHOB</name>
<keyword evidence="4" id="KW-0648">Protein biosynthesis</keyword>
<organism evidence="9 10">
    <name type="scientific">Celeribacter baekdonensis</name>
    <dbReference type="NCBI Taxonomy" id="875171"/>
    <lineage>
        <taxon>Bacteria</taxon>
        <taxon>Pseudomonadati</taxon>
        <taxon>Pseudomonadota</taxon>
        <taxon>Alphaproteobacteria</taxon>
        <taxon>Rhodobacterales</taxon>
        <taxon>Roseobacteraceae</taxon>
        <taxon>Celeribacter</taxon>
    </lineage>
</organism>
<dbReference type="PANTHER" id="PTHR43261">
    <property type="entry name" value="TRANSLATION ELONGATION FACTOR G-RELATED"/>
    <property type="match status" value="1"/>
</dbReference>
<dbReference type="InterPro" id="IPR035647">
    <property type="entry name" value="EFG_III/V"/>
</dbReference>
<dbReference type="Gene3D" id="3.30.70.870">
    <property type="entry name" value="Elongation Factor G (Translational Gtpase), domain 3"/>
    <property type="match status" value="1"/>
</dbReference>
<accession>A0A1G7N0B0</accession>
<dbReference type="Gene3D" id="3.30.70.240">
    <property type="match status" value="1"/>
</dbReference>
<dbReference type="CDD" id="cd03713">
    <property type="entry name" value="EFG_mtEFG_C"/>
    <property type="match status" value="1"/>
</dbReference>
<evidence type="ECO:0000259" key="7">
    <source>
        <dbReference type="SMART" id="SM00838"/>
    </source>
</evidence>
<dbReference type="SMART" id="SM00889">
    <property type="entry name" value="EFG_IV"/>
    <property type="match status" value="1"/>
</dbReference>
<dbReference type="PANTHER" id="PTHR43261:SF7">
    <property type="entry name" value="ELONGATION FACTOR G-LIKE PROTEIN"/>
    <property type="match status" value="1"/>
</dbReference>
<dbReference type="Pfam" id="PF00679">
    <property type="entry name" value="EFG_C"/>
    <property type="match status" value="1"/>
</dbReference>
<dbReference type="InterPro" id="IPR041095">
    <property type="entry name" value="EFG_II"/>
</dbReference>
<evidence type="ECO:0000313" key="10">
    <source>
        <dbReference type="Proteomes" id="UP000182284"/>
    </source>
</evidence>
<protein>
    <recommendedName>
        <fullName evidence="1">Elongation factor G</fullName>
    </recommendedName>
</protein>
<dbReference type="CDD" id="cd01434">
    <property type="entry name" value="EFG_mtEFG1_IV"/>
    <property type="match status" value="1"/>
</dbReference>
<reference evidence="9 10" key="1">
    <citation type="submission" date="2016-10" db="EMBL/GenBank/DDBJ databases">
        <authorList>
            <person name="de Groot N.N."/>
        </authorList>
    </citation>
    <scope>NUCLEOTIDE SEQUENCE [LARGE SCALE GENOMIC DNA]</scope>
    <source>
        <strain evidence="9 10">DSM 27375</strain>
    </source>
</reference>
<dbReference type="InterPro" id="IPR014721">
    <property type="entry name" value="Ribsml_uS5_D2-typ_fold_subgr"/>
</dbReference>